<dbReference type="HAMAP" id="MF_00178">
    <property type="entry name" value="Lumazine_synth"/>
    <property type="match status" value="1"/>
</dbReference>
<feature type="binding site" evidence="8">
    <location>
        <position position="122"/>
    </location>
    <ligand>
        <name>5-amino-6-(D-ribitylamino)uracil</name>
        <dbReference type="ChEBI" id="CHEBI:15934"/>
    </ligand>
</feature>
<evidence type="ECO:0000256" key="6">
    <source>
        <dbReference type="ARBA" id="ARBA00048785"/>
    </source>
</evidence>
<dbReference type="AlphaFoldDB" id="A0A1I1ZLH3"/>
<dbReference type="EC" id="2.5.1.78" evidence="3 8"/>
<dbReference type="Gene3D" id="3.40.50.960">
    <property type="entry name" value="Lumazine/riboflavin synthase"/>
    <property type="match status" value="1"/>
</dbReference>
<dbReference type="STRING" id="930128.SAMN05192532_101314"/>
<dbReference type="Pfam" id="PF00885">
    <property type="entry name" value="DMRL_synthase"/>
    <property type="match status" value="1"/>
</dbReference>
<dbReference type="CDD" id="cd09209">
    <property type="entry name" value="Lumazine_synthase-I"/>
    <property type="match status" value="1"/>
</dbReference>
<protein>
    <recommendedName>
        <fullName evidence="7 8">6,7-dimethyl-8-ribityllumazine synthase</fullName>
        <shortName evidence="8">DMRL synthase</shortName>
        <shortName evidence="8">LS</shortName>
        <shortName evidence="8">Lumazine synthase</shortName>
        <ecNumber evidence="3 8">2.5.1.78</ecNumber>
    </recommendedName>
</protein>
<name>A0A1I1ZLH3_9BACI</name>
<comment type="pathway">
    <text evidence="1 8">Cofactor biosynthesis; riboflavin biosynthesis; riboflavin from 2-hydroxy-3-oxobutyl phosphate and 5-amino-6-(D-ribitylamino)uracil: step 1/2.</text>
</comment>
<dbReference type="InterPro" id="IPR036467">
    <property type="entry name" value="LS/RS_sf"/>
</dbReference>
<evidence type="ECO:0000313" key="10">
    <source>
        <dbReference type="Proteomes" id="UP000199516"/>
    </source>
</evidence>
<dbReference type="PANTHER" id="PTHR21058">
    <property type="entry name" value="6,7-DIMETHYL-8-RIBITYLLUMAZINE SYNTHASE DMRL SYNTHASE LUMAZINE SYNTHASE"/>
    <property type="match status" value="1"/>
</dbReference>
<feature type="binding site" evidence="8">
    <location>
        <begin position="94"/>
        <end position="95"/>
    </location>
    <ligand>
        <name>(2S)-2-hydroxy-3-oxobutyl phosphate</name>
        <dbReference type="ChEBI" id="CHEBI:58830"/>
    </ligand>
</feature>
<reference evidence="9 10" key="1">
    <citation type="submission" date="2016-10" db="EMBL/GenBank/DDBJ databases">
        <authorList>
            <person name="de Groot N.N."/>
        </authorList>
    </citation>
    <scope>NUCLEOTIDE SEQUENCE [LARGE SCALE GENOMIC DNA]</scope>
    <source>
        <strain evidence="9 10">DSM 23995</strain>
    </source>
</reference>
<evidence type="ECO:0000256" key="8">
    <source>
        <dbReference type="HAMAP-Rule" id="MF_00178"/>
    </source>
</evidence>
<keyword evidence="5 8" id="KW-0808">Transferase</keyword>
<dbReference type="FunFam" id="3.40.50.960:FF:000001">
    <property type="entry name" value="6,7-dimethyl-8-ribityllumazine synthase"/>
    <property type="match status" value="1"/>
</dbReference>
<gene>
    <name evidence="8" type="primary">ribH</name>
    <name evidence="9" type="ORF">SAMN05192532_101314</name>
</gene>
<evidence type="ECO:0000256" key="3">
    <source>
        <dbReference type="ARBA" id="ARBA00012664"/>
    </source>
</evidence>
<dbReference type="InterPro" id="IPR034964">
    <property type="entry name" value="LS"/>
</dbReference>
<dbReference type="SUPFAM" id="SSF52121">
    <property type="entry name" value="Lumazine synthase"/>
    <property type="match status" value="1"/>
</dbReference>
<sequence>MREKGVVVMSNVYEGELVGTGLKIGIAAGRFNDFITSKLLEGAENTLKRHGVAEEDIDITWVPGAFELPYAAKLMADSGRYDAIITLGAVIKGSTPHFDYVCGEAAKGIGRLSLDKGLPVIFGVLTTNTIEQAIERAGTKAGNKGADAAITAIEMANLDKKFKKG</sequence>
<organism evidence="9 10">
    <name type="scientific">Alteribacillus iranensis</name>
    <dbReference type="NCBI Taxonomy" id="930128"/>
    <lineage>
        <taxon>Bacteria</taxon>
        <taxon>Bacillati</taxon>
        <taxon>Bacillota</taxon>
        <taxon>Bacilli</taxon>
        <taxon>Bacillales</taxon>
        <taxon>Bacillaceae</taxon>
        <taxon>Alteribacillus</taxon>
    </lineage>
</organism>
<evidence type="ECO:0000256" key="4">
    <source>
        <dbReference type="ARBA" id="ARBA00022619"/>
    </source>
</evidence>
<feature type="binding site" evidence="8">
    <location>
        <position position="31"/>
    </location>
    <ligand>
        <name>5-amino-6-(D-ribitylamino)uracil</name>
        <dbReference type="ChEBI" id="CHEBI:15934"/>
    </ligand>
</feature>
<evidence type="ECO:0000313" key="9">
    <source>
        <dbReference type="EMBL" id="SFE32567.1"/>
    </source>
</evidence>
<proteinExistence type="inferred from homology"/>
<dbReference type="NCBIfam" id="TIGR00114">
    <property type="entry name" value="lumazine-synth"/>
    <property type="match status" value="1"/>
</dbReference>
<feature type="binding site" evidence="8">
    <location>
        <begin position="65"/>
        <end position="67"/>
    </location>
    <ligand>
        <name>5-amino-6-(D-ribitylamino)uracil</name>
        <dbReference type="ChEBI" id="CHEBI:15934"/>
    </ligand>
</feature>
<dbReference type="InterPro" id="IPR002180">
    <property type="entry name" value="LS/RS"/>
</dbReference>
<accession>A0A1I1ZLH3</accession>
<dbReference type="UniPathway" id="UPA00275">
    <property type="reaction ID" value="UER00404"/>
</dbReference>
<evidence type="ECO:0000256" key="5">
    <source>
        <dbReference type="ARBA" id="ARBA00022679"/>
    </source>
</evidence>
<dbReference type="GO" id="GO:0009231">
    <property type="term" value="P:riboflavin biosynthetic process"/>
    <property type="evidence" value="ECO:0007669"/>
    <property type="project" value="UniProtKB-UniRule"/>
</dbReference>
<dbReference type="EMBL" id="FONT01000001">
    <property type="protein sequence ID" value="SFE32567.1"/>
    <property type="molecule type" value="Genomic_DNA"/>
</dbReference>
<feature type="binding site" evidence="8">
    <location>
        <begin position="89"/>
        <end position="91"/>
    </location>
    <ligand>
        <name>5-amino-6-(D-ribitylamino)uracil</name>
        <dbReference type="ChEBI" id="CHEBI:15934"/>
    </ligand>
</feature>
<comment type="function">
    <text evidence="8">Catalyzes the formation of 6,7-dimethyl-8-ribityllumazine by condensation of 5-amino-6-(D-ribitylamino)uracil with 3,4-dihydroxy-2-butanone 4-phosphate. This is the penultimate step in the biosynthesis of riboflavin.</text>
</comment>
<dbReference type="GO" id="GO:0005829">
    <property type="term" value="C:cytosol"/>
    <property type="evidence" value="ECO:0007669"/>
    <property type="project" value="TreeGrafter"/>
</dbReference>
<comment type="similarity">
    <text evidence="2 8">Belongs to the DMRL synthase family.</text>
</comment>
<feature type="binding site" evidence="8">
    <location>
        <position position="136"/>
    </location>
    <ligand>
        <name>(2S)-2-hydroxy-3-oxobutyl phosphate</name>
        <dbReference type="ChEBI" id="CHEBI:58830"/>
    </ligand>
</feature>
<keyword evidence="4 8" id="KW-0686">Riboflavin biosynthesis</keyword>
<dbReference type="Proteomes" id="UP000199516">
    <property type="component" value="Unassembled WGS sequence"/>
</dbReference>
<evidence type="ECO:0000256" key="2">
    <source>
        <dbReference type="ARBA" id="ARBA00007424"/>
    </source>
</evidence>
<comment type="catalytic activity">
    <reaction evidence="6 8">
        <text>(2S)-2-hydroxy-3-oxobutyl phosphate + 5-amino-6-(D-ribitylamino)uracil = 6,7-dimethyl-8-(1-D-ribityl)lumazine + phosphate + 2 H2O + H(+)</text>
        <dbReference type="Rhea" id="RHEA:26152"/>
        <dbReference type="ChEBI" id="CHEBI:15377"/>
        <dbReference type="ChEBI" id="CHEBI:15378"/>
        <dbReference type="ChEBI" id="CHEBI:15934"/>
        <dbReference type="ChEBI" id="CHEBI:43474"/>
        <dbReference type="ChEBI" id="CHEBI:58201"/>
        <dbReference type="ChEBI" id="CHEBI:58830"/>
        <dbReference type="EC" id="2.5.1.78"/>
    </reaction>
</comment>
<dbReference type="NCBIfam" id="NF000812">
    <property type="entry name" value="PRK00061.1-4"/>
    <property type="match status" value="1"/>
</dbReference>
<evidence type="ECO:0000256" key="1">
    <source>
        <dbReference type="ARBA" id="ARBA00004917"/>
    </source>
</evidence>
<dbReference type="PANTHER" id="PTHR21058:SF0">
    <property type="entry name" value="6,7-DIMETHYL-8-RIBITYLLUMAZINE SYNTHASE"/>
    <property type="match status" value="1"/>
</dbReference>
<feature type="active site" description="Proton donor" evidence="8">
    <location>
        <position position="97"/>
    </location>
</feature>
<evidence type="ECO:0000256" key="7">
    <source>
        <dbReference type="ARBA" id="ARBA00072606"/>
    </source>
</evidence>
<comment type="subunit">
    <text evidence="8">Forms an icosahedral capsid composed of 60 subunits, arranged as a dodecamer of pentamers.</text>
</comment>
<dbReference type="GO" id="GO:0000906">
    <property type="term" value="F:6,7-dimethyl-8-ribityllumazine synthase activity"/>
    <property type="evidence" value="ECO:0007669"/>
    <property type="project" value="UniProtKB-UniRule"/>
</dbReference>
<keyword evidence="10" id="KW-1185">Reference proteome</keyword>
<dbReference type="GO" id="GO:0009349">
    <property type="term" value="C:riboflavin synthase complex"/>
    <property type="evidence" value="ECO:0007669"/>
    <property type="project" value="UniProtKB-UniRule"/>
</dbReference>